<evidence type="ECO:0000256" key="1">
    <source>
        <dbReference type="ARBA" id="ARBA00006272"/>
    </source>
</evidence>
<dbReference type="Gene3D" id="2.40.30.40">
    <property type="entry name" value="Peptidase M42, domain 2"/>
    <property type="match status" value="1"/>
</dbReference>
<gene>
    <name evidence="9" type="ordered locus">MBIO_0346</name>
</gene>
<evidence type="ECO:0000256" key="3">
    <source>
        <dbReference type="ARBA" id="ARBA00022670"/>
    </source>
</evidence>
<feature type="binding site" evidence="8">
    <location>
        <position position="184"/>
    </location>
    <ligand>
        <name>Zn(2+)</name>
        <dbReference type="ChEBI" id="CHEBI:29105"/>
        <label>1</label>
    </ligand>
</feature>
<name>C4XEN9_MYCFP</name>
<organism evidence="9 10">
    <name type="scientific">Mycoplasmopsis fermentans (strain ATCC 19989 / NBRC 14854 / NCTC 10117 / PG18)</name>
    <name type="common">Mycoplasma fermentans</name>
    <dbReference type="NCBI Taxonomy" id="496833"/>
    <lineage>
        <taxon>Bacteria</taxon>
        <taxon>Bacillati</taxon>
        <taxon>Mycoplasmatota</taxon>
        <taxon>Mycoplasmoidales</taxon>
        <taxon>Metamycoplasmataceae</taxon>
        <taxon>Mycoplasmopsis</taxon>
    </lineage>
</organism>
<evidence type="ECO:0000256" key="5">
    <source>
        <dbReference type="ARBA" id="ARBA00022801"/>
    </source>
</evidence>
<dbReference type="eggNOG" id="COG1363">
    <property type="taxonomic scope" value="Bacteria"/>
</dbReference>
<feature type="binding site" evidence="8">
    <location>
        <position position="239"/>
    </location>
    <ligand>
        <name>Zn(2+)</name>
        <dbReference type="ChEBI" id="CHEBI:29105"/>
        <label>1</label>
    </ligand>
</feature>
<dbReference type="InterPro" id="IPR051464">
    <property type="entry name" value="Peptidase_M42_aminopept"/>
</dbReference>
<feature type="binding site" evidence="8">
    <location>
        <position position="69"/>
    </location>
    <ligand>
        <name>Zn(2+)</name>
        <dbReference type="ChEBI" id="CHEBI:29105"/>
        <label>1</label>
    </ligand>
</feature>
<comment type="cofactor">
    <cofactor evidence="8">
        <name>a divalent metal cation</name>
        <dbReference type="ChEBI" id="CHEBI:60240"/>
    </cofactor>
    <text evidence="8">Binds 2 divalent metal cations per subunit.</text>
</comment>
<dbReference type="GO" id="GO:0006508">
    <property type="term" value="P:proteolysis"/>
    <property type="evidence" value="ECO:0007669"/>
    <property type="project" value="UniProtKB-KW"/>
</dbReference>
<keyword evidence="4 8" id="KW-0479">Metal-binding</keyword>
<protein>
    <recommendedName>
        <fullName evidence="11">Aminopeptidase ysdC</fullName>
    </recommendedName>
</protein>
<evidence type="ECO:0008006" key="11">
    <source>
        <dbReference type="Google" id="ProtNLM"/>
    </source>
</evidence>
<keyword evidence="3" id="KW-0645">Protease</keyword>
<keyword evidence="5" id="KW-0378">Hydrolase</keyword>
<dbReference type="PIRSF" id="PIRSF001123">
    <property type="entry name" value="PepA_GA"/>
    <property type="match status" value="1"/>
</dbReference>
<evidence type="ECO:0000313" key="10">
    <source>
        <dbReference type="Proteomes" id="UP000006810"/>
    </source>
</evidence>
<feature type="binding site" evidence="8">
    <location>
        <position position="217"/>
    </location>
    <ligand>
        <name>Zn(2+)</name>
        <dbReference type="ChEBI" id="CHEBI:29105"/>
        <label>2</label>
    </ligand>
</feature>
<dbReference type="PANTHER" id="PTHR32481">
    <property type="entry name" value="AMINOPEPTIDASE"/>
    <property type="match status" value="1"/>
</dbReference>
<dbReference type="SUPFAM" id="SSF101821">
    <property type="entry name" value="Aminopeptidase/glucanase lid domain"/>
    <property type="match status" value="1"/>
</dbReference>
<feature type="active site" description="Proton acceptor" evidence="7">
    <location>
        <position position="216"/>
    </location>
</feature>
<accession>C4XEN9</accession>
<dbReference type="SUPFAM" id="SSF53187">
    <property type="entry name" value="Zn-dependent exopeptidases"/>
    <property type="match status" value="1"/>
</dbReference>
<dbReference type="Gene3D" id="3.40.630.10">
    <property type="entry name" value="Zn peptidases"/>
    <property type="match status" value="1"/>
</dbReference>
<dbReference type="KEGG" id="mfp:MBIO_0346"/>
<evidence type="ECO:0000256" key="7">
    <source>
        <dbReference type="PIRSR" id="PIRSR001123-1"/>
    </source>
</evidence>
<dbReference type="PANTHER" id="PTHR32481:SF0">
    <property type="entry name" value="AMINOPEPTIDASE YPDE-RELATED"/>
    <property type="match status" value="1"/>
</dbReference>
<comment type="similarity">
    <text evidence="1 6">Belongs to the peptidase M42 family.</text>
</comment>
<feature type="binding site" evidence="8">
    <location>
        <position position="325"/>
    </location>
    <ligand>
        <name>Zn(2+)</name>
        <dbReference type="ChEBI" id="CHEBI:29105"/>
        <label>2</label>
    </ligand>
</feature>
<dbReference type="EMBL" id="AP009608">
    <property type="protein sequence ID" value="BAH69611.1"/>
    <property type="molecule type" value="Genomic_DNA"/>
</dbReference>
<sequence>MMNKKEFKKRLIEYCETEGLSRYEENVAHALVKNINSKNFEVNYDNFGSLILHKKSKVKDAPKFMIAAHMDEVGYLVRQIHEDGQILLSSVGGIWANVAIGTKATLITSDNKRYSGLFGHTSVHIMEAEARNRAVTNKEIYADFGFKNKEEALKKNVQIGDRVLMSGETINFDNENLVGAKAMDNRAGVTTLEYIAHQLKDLDLAVDLYLVGTVQEEVGTRGAKTSVTVIDPQIAIALDTTSTHDTIGTIAGTTALGKGAAIRIMDGAMMANPRLVELMCKIGRKEKIKHYKFVAMGGGTDASALQYAKGGAATLTISLAQRYLHSPIGVCDIEDLMAAGDLIVETVKAINPKVYDQEIKYH</sequence>
<dbReference type="GO" id="GO:0046872">
    <property type="term" value="F:metal ion binding"/>
    <property type="evidence" value="ECO:0007669"/>
    <property type="project" value="UniProtKB-UniRule"/>
</dbReference>
<dbReference type="AlphaFoldDB" id="C4XEN9"/>
<evidence type="ECO:0000256" key="2">
    <source>
        <dbReference type="ARBA" id="ARBA00022438"/>
    </source>
</evidence>
<dbReference type="Proteomes" id="UP000006810">
    <property type="component" value="Chromosome"/>
</dbReference>
<keyword evidence="2" id="KW-0031">Aminopeptidase</keyword>
<dbReference type="GO" id="GO:0004177">
    <property type="term" value="F:aminopeptidase activity"/>
    <property type="evidence" value="ECO:0007669"/>
    <property type="project" value="UniProtKB-UniRule"/>
</dbReference>
<feature type="binding site" evidence="8">
    <location>
        <position position="184"/>
    </location>
    <ligand>
        <name>Zn(2+)</name>
        <dbReference type="ChEBI" id="CHEBI:29105"/>
        <label>2</label>
    </ligand>
</feature>
<evidence type="ECO:0000256" key="8">
    <source>
        <dbReference type="PIRSR" id="PIRSR001123-2"/>
    </source>
</evidence>
<evidence type="ECO:0000313" key="9">
    <source>
        <dbReference type="EMBL" id="BAH69611.1"/>
    </source>
</evidence>
<dbReference type="InterPro" id="IPR008007">
    <property type="entry name" value="Peptidase_M42"/>
</dbReference>
<proteinExistence type="inferred from homology"/>
<dbReference type="HOGENOM" id="CLU_047249_0_0_14"/>
<keyword evidence="10" id="KW-1185">Reference proteome</keyword>
<dbReference type="PATRIC" id="fig|496833.3.peg.775"/>
<evidence type="ECO:0000256" key="6">
    <source>
        <dbReference type="PIRNR" id="PIRNR001123"/>
    </source>
</evidence>
<dbReference type="InterPro" id="IPR023367">
    <property type="entry name" value="Peptidase_M42_dom2"/>
</dbReference>
<evidence type="ECO:0000256" key="4">
    <source>
        <dbReference type="ARBA" id="ARBA00022723"/>
    </source>
</evidence>
<dbReference type="Pfam" id="PF05343">
    <property type="entry name" value="Peptidase_M42"/>
    <property type="match status" value="1"/>
</dbReference>
<reference evidence="9 10" key="1">
    <citation type="journal article" date="2009" name="Curr. Microbiol.">
        <title>Molecular cloning and expression of a novel cholinephosphotransferase involved in glycoglycerophospholipid biosynthesis of Mycoplasma fermentans.</title>
        <authorList>
            <person name="Ishida N."/>
            <person name="Irikura D."/>
            <person name="Matsuda K."/>
            <person name="Sato S."/>
            <person name="Asano K."/>
        </authorList>
    </citation>
    <scope>NUCLEOTIDE SEQUENCE [LARGE SCALE GENOMIC DNA]</scope>
    <source>
        <strain evidence="10">ATCC 19989 / NBRC 14854 / NCTC 10117 / PG18</strain>
    </source>
</reference>